<proteinExistence type="predicted"/>
<organism evidence="2">
    <name type="scientific">Cacopsylla melanoneura</name>
    <dbReference type="NCBI Taxonomy" id="428564"/>
    <lineage>
        <taxon>Eukaryota</taxon>
        <taxon>Metazoa</taxon>
        <taxon>Ecdysozoa</taxon>
        <taxon>Arthropoda</taxon>
        <taxon>Hexapoda</taxon>
        <taxon>Insecta</taxon>
        <taxon>Pterygota</taxon>
        <taxon>Neoptera</taxon>
        <taxon>Paraneoptera</taxon>
        <taxon>Hemiptera</taxon>
        <taxon>Sternorrhyncha</taxon>
        <taxon>Psylloidea</taxon>
        <taxon>Psyllidae</taxon>
        <taxon>Psyllinae</taxon>
        <taxon>Cacopsylla</taxon>
    </lineage>
</organism>
<accession>A0A8D9ACT3</accession>
<dbReference type="CDD" id="cd01650">
    <property type="entry name" value="RT_nLTR_like"/>
    <property type="match status" value="1"/>
</dbReference>
<dbReference type="PROSITE" id="PS50878">
    <property type="entry name" value="RT_POL"/>
    <property type="match status" value="1"/>
</dbReference>
<sequence length="967" mass="112446">MSEAGTLRVIENEMKNYNLEILGLNETRWNGFGEMITQEGNTLLYSGNEDENAPLYAGVGILLSRAAKRALLDWKPISDRIITARLNSKVRKISIVVCYGPTEGADEAAKDRFYETLDDTLTKIKKQDIKILLGDVNAKLGPDNSCYETVMGKHGEGIMNENGTRFADLCLKHELVIGGTLFPHKRCHKLTWTSPNGQTKNQIDHVAVSRKWRTSLLDTRARRGADCGSDHHLVTSDVRLKIASIKTQNQRTNRPYNTEALRRNRNTANEFVVQLTNRYEALNWESNNIEENWTKVKELFQKTSEETLGHRESRKNPWISQTTWEKVQERRQLKIAKETAQGQDTVRRTTKEFNDKHKEDKRSFRADKRKWAEDLATKAQEAEREGDIKELYKITKTLSNRKTSQQKPIRDKYGHIIVGENEQLRRWREHFQELLNPNNTDNILPQENFEENLSTTNNISEEPPTKNEIQRAIKELKNGKAPGIDNLPPEIFKQHPSITADILHTIFKQIWETDQIPLDWKKGLLVKLPKKGDLTECKNWRGITLLSIPSKILTRIILNRIKDSVDQKLRREQAGFRKDCSCVDLINTLRIILEQSTEFQTPLYAAFIDFEKAFDSIDRRVIWSVLKEYGVPQKLINLIKETYNEYQCQVIHRNNLTESFPVQIGVKQGCLLSPIIFLMVLDRVMRKVTDGKRRGIRWTLTERLEDIDYADDLCLLSHNINDMKNKIKDLIEEGKKVGLKINEGKTKELRINNNNNEDLIVNGQKIERVKEFQYLGSIISEKGGTDEDIKSRINKAKAAFAQLRPIWRSHQLRRHTKIRIFESNVKSVLLYGCQTWKVSKEVTGKLQTFINSRLRYILNIHWPDKISNQDLWKRCNQSPVDVTIKQRKYGWIGHVLRRQNNIAKEALVWNPQGKRKQGRPRITWKRTVEQEIAEEGKSWGEIKALAQNRVRWRSFVEALRPPRDHRT</sequence>
<dbReference type="InterPro" id="IPR043502">
    <property type="entry name" value="DNA/RNA_pol_sf"/>
</dbReference>
<evidence type="ECO:0000313" key="2">
    <source>
        <dbReference type="EMBL" id="CAG6764014.1"/>
    </source>
</evidence>
<evidence type="ECO:0000259" key="1">
    <source>
        <dbReference type="PROSITE" id="PS50878"/>
    </source>
</evidence>
<dbReference type="PANTHER" id="PTHR47027">
    <property type="entry name" value="REVERSE TRANSCRIPTASE DOMAIN-CONTAINING PROTEIN"/>
    <property type="match status" value="1"/>
</dbReference>
<dbReference type="InterPro" id="IPR045609">
    <property type="entry name" value="DUF6451"/>
</dbReference>
<dbReference type="InterPro" id="IPR000477">
    <property type="entry name" value="RT_dom"/>
</dbReference>
<dbReference type="PANTHER" id="PTHR47027:SF25">
    <property type="entry name" value="REVERSE TRANSCRIPTASE DOMAIN-CONTAINING PROTEIN"/>
    <property type="match status" value="1"/>
</dbReference>
<dbReference type="SUPFAM" id="SSF56672">
    <property type="entry name" value="DNA/RNA polymerases"/>
    <property type="match status" value="1"/>
</dbReference>
<dbReference type="AlphaFoldDB" id="A0A8D9ACT3"/>
<dbReference type="Pfam" id="PF00078">
    <property type="entry name" value="RVT_1"/>
    <property type="match status" value="1"/>
</dbReference>
<dbReference type="GO" id="GO:0071897">
    <property type="term" value="P:DNA biosynthetic process"/>
    <property type="evidence" value="ECO:0007669"/>
    <property type="project" value="UniProtKB-ARBA"/>
</dbReference>
<dbReference type="SUPFAM" id="SSF56219">
    <property type="entry name" value="DNase I-like"/>
    <property type="match status" value="1"/>
</dbReference>
<dbReference type="Pfam" id="PF20049">
    <property type="entry name" value="DUF6451"/>
    <property type="match status" value="1"/>
</dbReference>
<protein>
    <submittedName>
        <fullName evidence="2">Craniofacial development protein 2</fullName>
    </submittedName>
</protein>
<dbReference type="Gene3D" id="3.60.10.10">
    <property type="entry name" value="Endonuclease/exonuclease/phosphatase"/>
    <property type="match status" value="1"/>
</dbReference>
<dbReference type="CDD" id="cd09076">
    <property type="entry name" value="L1-EN"/>
    <property type="match status" value="1"/>
</dbReference>
<feature type="domain" description="Reverse transcriptase" evidence="1">
    <location>
        <begin position="509"/>
        <end position="779"/>
    </location>
</feature>
<dbReference type="EMBL" id="HBUF01564787">
    <property type="protein sequence ID" value="CAG6764014.1"/>
    <property type="molecule type" value="Transcribed_RNA"/>
</dbReference>
<dbReference type="InterPro" id="IPR036691">
    <property type="entry name" value="Endo/exonu/phosph_ase_sf"/>
</dbReference>
<reference evidence="2" key="1">
    <citation type="submission" date="2021-05" db="EMBL/GenBank/DDBJ databases">
        <authorList>
            <person name="Alioto T."/>
            <person name="Alioto T."/>
            <person name="Gomez Garrido J."/>
        </authorList>
    </citation>
    <scope>NUCLEOTIDE SEQUENCE</scope>
</reference>
<name>A0A8D9ACT3_9HEMI</name>